<accession>A0AAD8PHE4</accession>
<proteinExistence type="predicted"/>
<evidence type="ECO:0000256" key="6">
    <source>
        <dbReference type="SAM" id="MobiDB-lite"/>
    </source>
</evidence>
<evidence type="ECO:0000256" key="1">
    <source>
        <dbReference type="ARBA" id="ARBA00004123"/>
    </source>
</evidence>
<keyword evidence="9" id="KW-1185">Reference proteome</keyword>
<feature type="region of interest" description="Disordered" evidence="6">
    <location>
        <begin position="69"/>
        <end position="228"/>
    </location>
</feature>
<dbReference type="InterPro" id="IPR003340">
    <property type="entry name" value="B3_DNA-bd"/>
</dbReference>
<keyword evidence="3" id="KW-0238">DNA-binding</keyword>
<organism evidence="7 9">
    <name type="scientific">Lolium multiflorum</name>
    <name type="common">Italian ryegrass</name>
    <name type="synonym">Lolium perenne subsp. multiflorum</name>
    <dbReference type="NCBI Taxonomy" id="4521"/>
    <lineage>
        <taxon>Eukaryota</taxon>
        <taxon>Viridiplantae</taxon>
        <taxon>Streptophyta</taxon>
        <taxon>Embryophyta</taxon>
        <taxon>Tracheophyta</taxon>
        <taxon>Spermatophyta</taxon>
        <taxon>Magnoliopsida</taxon>
        <taxon>Liliopsida</taxon>
        <taxon>Poales</taxon>
        <taxon>Poaceae</taxon>
        <taxon>BOP clade</taxon>
        <taxon>Pooideae</taxon>
        <taxon>Poodae</taxon>
        <taxon>Poeae</taxon>
        <taxon>Poeae Chloroplast Group 2 (Poeae type)</taxon>
        <taxon>Loliodinae</taxon>
        <taxon>Loliinae</taxon>
        <taxon>Lolium</taxon>
    </lineage>
</organism>
<dbReference type="CDD" id="cd10017">
    <property type="entry name" value="B3_DNA"/>
    <property type="match status" value="1"/>
</dbReference>
<dbReference type="Proteomes" id="UP001231189">
    <property type="component" value="Unassembled WGS sequence"/>
</dbReference>
<evidence type="ECO:0000313" key="7">
    <source>
        <dbReference type="EMBL" id="KAK1551467.1"/>
    </source>
</evidence>
<dbReference type="GO" id="GO:0003677">
    <property type="term" value="F:DNA binding"/>
    <property type="evidence" value="ECO:0007669"/>
    <property type="project" value="UniProtKB-KW"/>
</dbReference>
<feature type="compositionally biased region" description="Acidic residues" evidence="6">
    <location>
        <begin position="70"/>
        <end position="79"/>
    </location>
</feature>
<evidence type="ECO:0000256" key="5">
    <source>
        <dbReference type="ARBA" id="ARBA00023242"/>
    </source>
</evidence>
<name>A0AAD8PHE4_LOLMU</name>
<keyword evidence="2" id="KW-0805">Transcription regulation</keyword>
<evidence type="ECO:0000313" key="8">
    <source>
        <dbReference type="EMBL" id="KAK1596507.1"/>
    </source>
</evidence>
<feature type="compositionally biased region" description="Basic and acidic residues" evidence="6">
    <location>
        <begin position="100"/>
        <end position="122"/>
    </location>
</feature>
<dbReference type="SUPFAM" id="SSF101936">
    <property type="entry name" value="DNA-binding pseudobarrel domain"/>
    <property type="match status" value="1"/>
</dbReference>
<feature type="compositionally biased region" description="Acidic residues" evidence="6">
    <location>
        <begin position="206"/>
        <end position="220"/>
    </location>
</feature>
<dbReference type="InterPro" id="IPR015300">
    <property type="entry name" value="DNA-bd_pseudobarrel_sf"/>
</dbReference>
<keyword evidence="4" id="KW-0804">Transcription</keyword>
<comment type="caution">
    <text evidence="7">The sequence shown here is derived from an EMBL/GenBank/DDBJ whole genome shotgun (WGS) entry which is preliminary data.</text>
</comment>
<comment type="subcellular location">
    <subcellularLocation>
        <location evidence="1">Nucleus</location>
    </subcellularLocation>
</comment>
<dbReference type="GO" id="GO:0005634">
    <property type="term" value="C:nucleus"/>
    <property type="evidence" value="ECO:0007669"/>
    <property type="project" value="UniProtKB-SubCell"/>
</dbReference>
<keyword evidence="5" id="KW-0539">Nucleus</keyword>
<dbReference type="Gene3D" id="2.40.330.10">
    <property type="entry name" value="DNA-binding pseudobarrel domain"/>
    <property type="match status" value="1"/>
</dbReference>
<dbReference type="AlphaFoldDB" id="A0AAD8PHE4"/>
<protein>
    <submittedName>
        <fullName evidence="7">Uncharacterized protein</fullName>
    </submittedName>
</protein>
<evidence type="ECO:0000313" key="9">
    <source>
        <dbReference type="Proteomes" id="UP001231189"/>
    </source>
</evidence>
<evidence type="ECO:0000256" key="3">
    <source>
        <dbReference type="ARBA" id="ARBA00023125"/>
    </source>
</evidence>
<evidence type="ECO:0000256" key="4">
    <source>
        <dbReference type="ARBA" id="ARBA00023163"/>
    </source>
</evidence>
<sequence>MEAAGVAVGADDLENLAAVDVAASAEAVGGEGGGGESSITAVAARSTVVDASVIGSVVVGPVVAARADLDAEESAEEDSSSLAEKAVPDLLAAPASGDVSEVKPDLHMEVGEGSRKRKREDVEPVPPPNQHEEEPVTADAANQEEVVEPVPPPNQHEEEPVTADAANQEEVVEPVPPPNQEEEEPADADAANQEEVVVPVDGPYQDLEESDGSLEYDSQDSAESVDSRNMGSFKRKLLEKLHNGDLPFKKRGKYFCPWHKSKPKGGKLDHLRQHAEELAISGTSRQIRVNMDAHVPEVVAPGDAQKRITMRGPGIMGNADFDSFCVFANLVEMDDEQLARLKRVVCKHNPSRPLYVFTIKNSIIIKGKAKMYFSKAYTMEYIVKNLKLPSEIQVFSRNRKVAKVRMVLSKVGKTAMITSNWMDVVKQNKMQVGDIYIFWFRGSKEGGLKLLVDQL</sequence>
<reference evidence="7" key="1">
    <citation type="submission" date="2023-07" db="EMBL/GenBank/DDBJ databases">
        <title>A chromosome-level genome assembly of Lolium multiflorum.</title>
        <authorList>
            <person name="Chen Y."/>
            <person name="Copetti D."/>
            <person name="Kolliker R."/>
            <person name="Studer B."/>
        </authorList>
    </citation>
    <scope>NUCLEOTIDE SEQUENCE</scope>
    <source>
        <strain evidence="7">02402/16</strain>
        <tissue evidence="7">Leaf</tissue>
    </source>
</reference>
<evidence type="ECO:0000256" key="2">
    <source>
        <dbReference type="ARBA" id="ARBA00023015"/>
    </source>
</evidence>
<dbReference type="EMBL" id="JAUUTY010000647">
    <property type="protein sequence ID" value="KAK1596507.1"/>
    <property type="molecule type" value="Genomic_DNA"/>
</dbReference>
<dbReference type="EMBL" id="JAUUTY010001914">
    <property type="protein sequence ID" value="KAK1551467.1"/>
    <property type="molecule type" value="Genomic_DNA"/>
</dbReference>
<gene>
    <name evidence="8" type="ORF">QYE76_059143</name>
    <name evidence="7" type="ORF">QYE76_071951</name>
</gene>